<protein>
    <submittedName>
        <fullName evidence="1">Uncharacterized protein</fullName>
    </submittedName>
</protein>
<comment type="caution">
    <text evidence="1">The sequence shown here is derived from an EMBL/GenBank/DDBJ whole genome shotgun (WGS) entry which is preliminary data.</text>
</comment>
<dbReference type="AlphaFoldDB" id="A0A074RR36"/>
<evidence type="ECO:0000313" key="2">
    <source>
        <dbReference type="Proteomes" id="UP000027456"/>
    </source>
</evidence>
<evidence type="ECO:0000313" key="1">
    <source>
        <dbReference type="EMBL" id="KEP49541.1"/>
    </source>
</evidence>
<gene>
    <name evidence="1" type="ORF">V565_098360</name>
</gene>
<dbReference type="OrthoDB" id="3238373at2759"/>
<name>A0A074RR36_9AGAM</name>
<dbReference type="Proteomes" id="UP000027456">
    <property type="component" value="Unassembled WGS sequence"/>
</dbReference>
<organism evidence="1 2">
    <name type="scientific">Rhizoctonia solani 123E</name>
    <dbReference type="NCBI Taxonomy" id="1423351"/>
    <lineage>
        <taxon>Eukaryota</taxon>
        <taxon>Fungi</taxon>
        <taxon>Dikarya</taxon>
        <taxon>Basidiomycota</taxon>
        <taxon>Agaricomycotina</taxon>
        <taxon>Agaricomycetes</taxon>
        <taxon>Cantharellales</taxon>
        <taxon>Ceratobasidiaceae</taxon>
        <taxon>Rhizoctonia</taxon>
    </lineage>
</organism>
<reference evidence="1 2" key="1">
    <citation type="submission" date="2013-12" db="EMBL/GenBank/DDBJ databases">
        <authorList>
            <person name="Cubeta M."/>
            <person name="Pakala S."/>
            <person name="Fedorova N."/>
            <person name="Thomas E."/>
            <person name="Dean R."/>
            <person name="Jabaji S."/>
            <person name="Neate S."/>
            <person name="Toda T."/>
            <person name="Tavantzis S."/>
            <person name="Vilgalys R."/>
            <person name="Bharathan N."/>
            <person name="Pakala S."/>
            <person name="Losada L.S."/>
            <person name="Zafar N."/>
            <person name="Nierman W."/>
        </authorList>
    </citation>
    <scope>NUCLEOTIDE SEQUENCE [LARGE SCALE GENOMIC DNA]</scope>
    <source>
        <strain evidence="1 2">123E</strain>
    </source>
</reference>
<dbReference type="EMBL" id="AZST01000352">
    <property type="protein sequence ID" value="KEP49541.1"/>
    <property type="molecule type" value="Genomic_DNA"/>
</dbReference>
<dbReference type="HOGENOM" id="CLU_035840_0_0_1"/>
<sequence>MTGQASVQAGATLARSSEICDQTPIVIPGILHRQFCNLMKVIYDPYSNQRFLTLPATSANSGEIARCFALYLDVAILSRRFAMSNIERWAKRKLKGVLSVSAKLIAKGIDDALCEDEDQENPAQKQDEEAWNVEEYCAFLFMDAISYAKAVSNIRLFNDSLGTLQYYCANRGSLKFLLGIMRIPGLRQSNPALFGSIFLALLSEGNGVWSRNLFTHMDRMALFSGQSYLSPLPESLKSTYAPLFKMPTSSKAFAKTFMDGSADRSPTKLHCRSNFFAKWQESFGEDYYNEINSKDSMTAIRALNSLLSRRIDFAHQICRIKCDKKCYKCVLLRLDESIQHVHARLAEYYKGFD</sequence>
<keyword evidence="2" id="KW-1185">Reference proteome</keyword>
<proteinExistence type="predicted"/>
<accession>A0A074RR36</accession>